<feature type="transmembrane region" description="Helical" evidence="5">
    <location>
        <begin position="417"/>
        <end position="437"/>
    </location>
</feature>
<dbReference type="PANTHER" id="PTHR42770">
    <property type="entry name" value="AMINO ACID TRANSPORTER-RELATED"/>
    <property type="match status" value="1"/>
</dbReference>
<evidence type="ECO:0000313" key="7">
    <source>
        <dbReference type="EMBL" id="TFB70633.1"/>
    </source>
</evidence>
<dbReference type="InterPro" id="IPR050367">
    <property type="entry name" value="APC_superfamily"/>
</dbReference>
<accession>A0A4R8USP8</accession>
<feature type="transmembrane region" description="Helical" evidence="5">
    <location>
        <begin position="253"/>
        <end position="278"/>
    </location>
</feature>
<dbReference type="InterPro" id="IPR004841">
    <property type="entry name" value="AA-permease/SLC12A_dom"/>
</dbReference>
<feature type="transmembrane region" description="Helical" evidence="5">
    <location>
        <begin position="36"/>
        <end position="57"/>
    </location>
</feature>
<feature type="transmembrane region" description="Helical" evidence="5">
    <location>
        <begin position="309"/>
        <end position="329"/>
    </location>
</feature>
<comment type="subcellular location">
    <subcellularLocation>
        <location evidence="1">Membrane</location>
        <topology evidence="1">Multi-pass membrane protein</topology>
    </subcellularLocation>
</comment>
<proteinExistence type="predicted"/>
<feature type="transmembrane region" description="Helical" evidence="5">
    <location>
        <begin position="210"/>
        <end position="232"/>
    </location>
</feature>
<evidence type="ECO:0000256" key="4">
    <source>
        <dbReference type="ARBA" id="ARBA00023136"/>
    </source>
</evidence>
<organism evidence="7 8">
    <name type="scientific">Cryobacterium glaciale</name>
    <dbReference type="NCBI Taxonomy" id="1259145"/>
    <lineage>
        <taxon>Bacteria</taxon>
        <taxon>Bacillati</taxon>
        <taxon>Actinomycetota</taxon>
        <taxon>Actinomycetes</taxon>
        <taxon>Micrococcales</taxon>
        <taxon>Microbacteriaceae</taxon>
        <taxon>Cryobacterium</taxon>
    </lineage>
</organism>
<dbReference type="OrthoDB" id="3790922at2"/>
<feature type="transmembrane region" description="Helical" evidence="5">
    <location>
        <begin position="107"/>
        <end position="133"/>
    </location>
</feature>
<evidence type="ECO:0000259" key="6">
    <source>
        <dbReference type="Pfam" id="PF00324"/>
    </source>
</evidence>
<dbReference type="PIRSF" id="PIRSF006060">
    <property type="entry name" value="AA_transporter"/>
    <property type="match status" value="1"/>
</dbReference>
<feature type="transmembrane region" description="Helical" evidence="5">
    <location>
        <begin position="178"/>
        <end position="198"/>
    </location>
</feature>
<feature type="domain" description="Amino acid permease/ SLC12A" evidence="6">
    <location>
        <begin position="51"/>
        <end position="414"/>
    </location>
</feature>
<keyword evidence="8" id="KW-1185">Reference proteome</keyword>
<dbReference type="GO" id="GO:0055085">
    <property type="term" value="P:transmembrane transport"/>
    <property type="evidence" value="ECO:0007669"/>
    <property type="project" value="InterPro"/>
</dbReference>
<dbReference type="PANTHER" id="PTHR42770:SF7">
    <property type="entry name" value="MEMBRANE PROTEIN"/>
    <property type="match status" value="1"/>
</dbReference>
<name>A0A4R8USP8_9MICO</name>
<dbReference type="Pfam" id="PF00324">
    <property type="entry name" value="AA_permease"/>
    <property type="match status" value="1"/>
</dbReference>
<evidence type="ECO:0000313" key="8">
    <source>
        <dbReference type="Proteomes" id="UP000298173"/>
    </source>
</evidence>
<comment type="caution">
    <text evidence="7">The sequence shown here is derived from an EMBL/GenBank/DDBJ whole genome shotgun (WGS) entry which is preliminary data.</text>
</comment>
<gene>
    <name evidence="7" type="ORF">E3O06_14360</name>
</gene>
<evidence type="ECO:0000256" key="1">
    <source>
        <dbReference type="ARBA" id="ARBA00004141"/>
    </source>
</evidence>
<feature type="transmembrane region" description="Helical" evidence="5">
    <location>
        <begin position="145"/>
        <end position="166"/>
    </location>
</feature>
<dbReference type="Proteomes" id="UP000298173">
    <property type="component" value="Unassembled WGS sequence"/>
</dbReference>
<feature type="transmembrane region" description="Helical" evidence="5">
    <location>
        <begin position="443"/>
        <end position="463"/>
    </location>
</feature>
<dbReference type="Gene3D" id="1.20.1740.10">
    <property type="entry name" value="Amino acid/polyamine transporter I"/>
    <property type="match status" value="1"/>
</dbReference>
<dbReference type="AlphaFoldDB" id="A0A4R8USP8"/>
<keyword evidence="4 5" id="KW-0472">Membrane</keyword>
<dbReference type="GO" id="GO:0016020">
    <property type="term" value="C:membrane"/>
    <property type="evidence" value="ECO:0007669"/>
    <property type="project" value="UniProtKB-SubCell"/>
</dbReference>
<dbReference type="RefSeq" id="WP_134504063.1">
    <property type="nucleotide sequence ID" value="NZ_SOEY01000029.1"/>
</dbReference>
<evidence type="ECO:0000256" key="3">
    <source>
        <dbReference type="ARBA" id="ARBA00022989"/>
    </source>
</evidence>
<dbReference type="EMBL" id="SOEY01000029">
    <property type="protein sequence ID" value="TFB70633.1"/>
    <property type="molecule type" value="Genomic_DNA"/>
</dbReference>
<feature type="transmembrane region" description="Helical" evidence="5">
    <location>
        <begin position="382"/>
        <end position="405"/>
    </location>
</feature>
<keyword evidence="2 5" id="KW-0812">Transmembrane</keyword>
<protein>
    <submittedName>
        <fullName evidence="7">APC family permease</fullName>
    </submittedName>
</protein>
<sequence length="514" mass="53552">MTALQRAIRHPEPVWGFADRSPVDGLDRRSLGFLDVLAQSVSAVAPSAAATTIPLLIASAGGAPVWALASGMLIALLVASTVNQFTKRIAATGSLYTFVSRGLGRTASFVTGVALLVGYGFISMFALAGAGYYLQILLGDRWPALSTPLAAGVLIVAMAVLCVLVLARGIRVSTRVTLLVESVSVLIILVLVGTLLYQNGSTVDWSVLSLAGSTPATFAVGAALALTAYVGFESASTLGVEARRPFATIPRAIFRTVIMAGLLYLVASFSQVVGFAGLGRGISSSTSPVNDLAAAYGIGGLGHLLDVSIAASFLACAIASITALVRVLFSMGREGLLPSAFGRTHARYRTPFVAVVVAVPVLTAALIVTIAISGGVWRAMEILIVGAAGGYLTAYMLACLAAPVFLQRIGELTVWPLMRAGAAAVLLSVVLVVYLVSESTTDRYPGVWVFLAVMLLGITLYLVRHLRRPWLRHMVGIYDVPVGADVLGAVDAFDTAPSRQADVPPRLGRPAAES</sequence>
<reference evidence="7 8" key="1">
    <citation type="submission" date="2019-03" db="EMBL/GenBank/DDBJ databases">
        <title>Genomics of glacier-inhabiting Cryobacterium strains.</title>
        <authorList>
            <person name="Liu Q."/>
            <person name="Xin Y.-H."/>
        </authorList>
    </citation>
    <scope>NUCLEOTIDE SEQUENCE [LARGE SCALE GENOMIC DNA]</scope>
    <source>
        <strain evidence="7 8">HLT2-23</strain>
    </source>
</reference>
<feature type="transmembrane region" description="Helical" evidence="5">
    <location>
        <begin position="63"/>
        <end position="86"/>
    </location>
</feature>
<evidence type="ECO:0000256" key="2">
    <source>
        <dbReference type="ARBA" id="ARBA00022692"/>
    </source>
</evidence>
<evidence type="ECO:0000256" key="5">
    <source>
        <dbReference type="SAM" id="Phobius"/>
    </source>
</evidence>
<feature type="transmembrane region" description="Helical" evidence="5">
    <location>
        <begin position="350"/>
        <end position="376"/>
    </location>
</feature>
<keyword evidence="3 5" id="KW-1133">Transmembrane helix</keyword>